<gene>
    <name evidence="1" type="ORF">FVB16_01590</name>
</gene>
<accession>A0A5N8H337</accession>
<name>A0A5N8H337_ECOLX</name>
<evidence type="ECO:0000313" key="2">
    <source>
        <dbReference type="Proteomes" id="UP000392867"/>
    </source>
</evidence>
<dbReference type="EMBL" id="VOTT01000006">
    <property type="protein sequence ID" value="MPU47580.1"/>
    <property type="molecule type" value="Genomic_DNA"/>
</dbReference>
<protein>
    <submittedName>
        <fullName evidence="1">Uncharacterized protein</fullName>
    </submittedName>
</protein>
<comment type="caution">
    <text evidence="1">The sequence shown here is derived from an EMBL/GenBank/DDBJ whole genome shotgun (WGS) entry which is preliminary data.</text>
</comment>
<proteinExistence type="predicted"/>
<dbReference type="AlphaFoldDB" id="A0A5N8H337"/>
<dbReference type="RefSeq" id="WP_032292404.1">
    <property type="nucleotide sequence ID" value="NZ_AP023286.1"/>
</dbReference>
<reference evidence="1 2" key="1">
    <citation type="submission" date="2019-08" db="EMBL/GenBank/DDBJ databases">
        <title>Identification of Water Treatment Resistant and Multidrug Resistant Urinary Pathogenic Escherichia coli in Wastewater.</title>
        <authorList>
            <person name="Neumann N."/>
        </authorList>
    </citation>
    <scope>NUCLEOTIDE SEQUENCE [LARGE SCALE GENOMIC DNA]</scope>
    <source>
        <strain evidence="1 2">WU2356</strain>
    </source>
</reference>
<sequence length="110" mass="12146">MDRVVSGWLFTLALAFIAGWKTAGWQRDSIDLTVSKAVTATGEQLAEIAGSSGRRLEDKLEALKNAPPREIRTEVVKPVFTNKCLSDDFVRMYNDAVTSTERTLSGKPEN</sequence>
<dbReference type="Proteomes" id="UP000392867">
    <property type="component" value="Unassembled WGS sequence"/>
</dbReference>
<organism evidence="1 2">
    <name type="scientific">Escherichia coli</name>
    <dbReference type="NCBI Taxonomy" id="562"/>
    <lineage>
        <taxon>Bacteria</taxon>
        <taxon>Pseudomonadati</taxon>
        <taxon>Pseudomonadota</taxon>
        <taxon>Gammaproteobacteria</taxon>
        <taxon>Enterobacterales</taxon>
        <taxon>Enterobacteriaceae</taxon>
        <taxon>Escherichia</taxon>
    </lineage>
</organism>
<evidence type="ECO:0000313" key="1">
    <source>
        <dbReference type="EMBL" id="MPU47580.1"/>
    </source>
</evidence>